<dbReference type="Pfam" id="PF01494">
    <property type="entry name" value="FAD_binding_3"/>
    <property type="match status" value="1"/>
</dbReference>
<evidence type="ECO:0000256" key="3">
    <source>
        <dbReference type="ARBA" id="ARBA00022827"/>
    </source>
</evidence>
<dbReference type="PRINTS" id="PR00420">
    <property type="entry name" value="RNGMNOXGNASE"/>
</dbReference>
<dbReference type="PANTHER" id="PTHR13789:SF309">
    <property type="entry name" value="PUTATIVE (AFU_ORTHOLOGUE AFUA_6G14510)-RELATED"/>
    <property type="match status" value="1"/>
</dbReference>
<feature type="domain" description="FAD-binding" evidence="7">
    <location>
        <begin position="8"/>
        <end position="351"/>
    </location>
</feature>
<evidence type="ECO:0000313" key="9">
    <source>
        <dbReference type="EMBL" id="WPB00166.1"/>
    </source>
</evidence>
<gene>
    <name evidence="8" type="ORF">CB0940_03002</name>
    <name evidence="9" type="ORF">RHO25_004785</name>
</gene>
<dbReference type="EMBL" id="CP134186">
    <property type="protein sequence ID" value="WPB00166.1"/>
    <property type="molecule type" value="Genomic_DNA"/>
</dbReference>
<evidence type="ECO:0000256" key="2">
    <source>
        <dbReference type="ARBA" id="ARBA00022630"/>
    </source>
</evidence>
<dbReference type="GO" id="GO:0004497">
    <property type="term" value="F:monooxygenase activity"/>
    <property type="evidence" value="ECO:0007669"/>
    <property type="project" value="UniProtKB-KW"/>
</dbReference>
<keyword evidence="2" id="KW-0285">Flavoprotein</keyword>
<dbReference type="OrthoDB" id="16820at2759"/>
<evidence type="ECO:0000313" key="8">
    <source>
        <dbReference type="EMBL" id="PIA99499.1"/>
    </source>
</evidence>
<proteinExistence type="inferred from homology"/>
<dbReference type="AlphaFoldDB" id="A0A2G5I3Y9"/>
<comment type="similarity">
    <text evidence="1">Belongs to the paxM FAD-dependent monooxygenase family.</text>
</comment>
<keyword evidence="4" id="KW-0560">Oxidoreductase</keyword>
<keyword evidence="5" id="KW-0503">Monooxygenase</keyword>
<dbReference type="InterPro" id="IPR050493">
    <property type="entry name" value="FAD-dep_Monooxygenase_BioMet"/>
</dbReference>
<reference evidence="9 11" key="2">
    <citation type="submission" date="2023-09" db="EMBL/GenBank/DDBJ databases">
        <title>Complete-Gapless Cercospora beticola genome.</title>
        <authorList>
            <person name="Wyatt N.A."/>
            <person name="Spanner R.E."/>
            <person name="Bolton M.D."/>
        </authorList>
    </citation>
    <scope>NUCLEOTIDE SEQUENCE [LARGE SCALE GENOMIC DNA]</scope>
    <source>
        <strain evidence="9">Cb09-40</strain>
    </source>
</reference>
<evidence type="ECO:0000256" key="4">
    <source>
        <dbReference type="ARBA" id="ARBA00023002"/>
    </source>
</evidence>
<dbReference type="GO" id="GO:0071949">
    <property type="term" value="F:FAD binding"/>
    <property type="evidence" value="ECO:0007669"/>
    <property type="project" value="InterPro"/>
</dbReference>
<dbReference type="Gene3D" id="3.50.50.60">
    <property type="entry name" value="FAD/NAD(P)-binding domain"/>
    <property type="match status" value="1"/>
</dbReference>
<organism evidence="8 10">
    <name type="scientific">Cercospora beticola</name>
    <name type="common">Sugarbeet leaf spot fungus</name>
    <dbReference type="NCBI Taxonomy" id="122368"/>
    <lineage>
        <taxon>Eukaryota</taxon>
        <taxon>Fungi</taxon>
        <taxon>Dikarya</taxon>
        <taxon>Ascomycota</taxon>
        <taxon>Pezizomycotina</taxon>
        <taxon>Dothideomycetes</taxon>
        <taxon>Dothideomycetidae</taxon>
        <taxon>Mycosphaerellales</taxon>
        <taxon>Mycosphaerellaceae</taxon>
        <taxon>Cercospora</taxon>
    </lineage>
</organism>
<protein>
    <recommendedName>
        <fullName evidence="7">FAD-binding domain-containing protein</fullName>
    </recommendedName>
</protein>
<keyword evidence="11" id="KW-1185">Reference proteome</keyword>
<dbReference type="SUPFAM" id="SSF51905">
    <property type="entry name" value="FAD/NAD(P)-binding domain"/>
    <property type="match status" value="1"/>
</dbReference>
<dbReference type="InterPro" id="IPR036188">
    <property type="entry name" value="FAD/NAD-bd_sf"/>
</dbReference>
<evidence type="ECO:0000259" key="7">
    <source>
        <dbReference type="Pfam" id="PF01494"/>
    </source>
</evidence>
<sequence length="487" mass="53434">MESRSSLKIAVVGAGLGGMAAAFRFAKQGHDVEVYERRPSASTQGGAIFIMGGATRCLERWGLKESFSLISDVISAHQFRNAYDNSLMMQMPAAQDWGSDRQSVVSLLHDRAVGAGARISFGSEVVSIEESESKATIQLNNGVTTTADLVICADGILSRLRSKVLHTSDYSPMPAPSTHYPVEIPYDALVNDENAKSWITSTDSIFCTRTGGYAMARYHSKLRRLQVMFSIQAVDNDNPRLWDEHGDLEYVREYFKECHPALTSVLQLAKSCCRWRLASMPELPQWSSEHGRLLLLGDAAHAMLPNAAQGFSSIIEDIEVLTTLLEGVKKPKFQEIAKSWQEIRMPRVTKMQALSQFNYDLGNKMSMIWSNAAGNGSSDAAPYTNEKEGESNSQYEGSTQGNTPDGSQHGGDKESAAMDDRADANADFGSPPFQKWLYEYDATEETKLYLKEAASKAAPKSMADLQLERALGATFLSMSGDDGILAQ</sequence>
<dbReference type="Proteomes" id="UP001302367">
    <property type="component" value="Chromosome 3"/>
</dbReference>
<evidence type="ECO:0000256" key="5">
    <source>
        <dbReference type="ARBA" id="ARBA00023033"/>
    </source>
</evidence>
<keyword evidence="3" id="KW-0274">FAD</keyword>
<accession>A0A2G5I3Y9</accession>
<feature type="region of interest" description="Disordered" evidence="6">
    <location>
        <begin position="376"/>
        <end position="428"/>
    </location>
</feature>
<name>A0A2G5I3Y9_CERBT</name>
<reference evidence="8 10" key="1">
    <citation type="submission" date="2015-10" db="EMBL/GenBank/DDBJ databases">
        <title>The cercosporin biosynthetic gene cluster was horizontally transferred to several fungal lineages and shown to be expanded in Cercospora beticola based on microsynteny with recipient genomes.</title>
        <authorList>
            <person name="De Jonge R."/>
            <person name="Ebert M.K."/>
            <person name="Suttle J.C."/>
            <person name="Jurick Ii W.M."/>
            <person name="Secor G.A."/>
            <person name="Thomma B.P."/>
            <person name="Van De Peer Y."/>
            <person name="Bolton M.D."/>
        </authorList>
    </citation>
    <scope>NUCLEOTIDE SEQUENCE [LARGE SCALE GENOMIC DNA]</scope>
    <source>
        <strain evidence="8 10">09-40</strain>
    </source>
</reference>
<dbReference type="EMBL" id="LKMD01000101">
    <property type="protein sequence ID" value="PIA99499.1"/>
    <property type="molecule type" value="Genomic_DNA"/>
</dbReference>
<feature type="compositionally biased region" description="Basic and acidic residues" evidence="6">
    <location>
        <begin position="410"/>
        <end position="424"/>
    </location>
</feature>
<dbReference type="Proteomes" id="UP000230605">
    <property type="component" value="Chromosome 3"/>
</dbReference>
<feature type="compositionally biased region" description="Polar residues" evidence="6">
    <location>
        <begin position="391"/>
        <end position="406"/>
    </location>
</feature>
<dbReference type="PANTHER" id="PTHR13789">
    <property type="entry name" value="MONOOXYGENASE"/>
    <property type="match status" value="1"/>
</dbReference>
<evidence type="ECO:0000313" key="10">
    <source>
        <dbReference type="Proteomes" id="UP000230605"/>
    </source>
</evidence>
<dbReference type="InterPro" id="IPR002938">
    <property type="entry name" value="FAD-bd"/>
</dbReference>
<evidence type="ECO:0000256" key="1">
    <source>
        <dbReference type="ARBA" id="ARBA00007992"/>
    </source>
</evidence>
<evidence type="ECO:0000313" key="11">
    <source>
        <dbReference type="Proteomes" id="UP001302367"/>
    </source>
</evidence>
<evidence type="ECO:0000256" key="6">
    <source>
        <dbReference type="SAM" id="MobiDB-lite"/>
    </source>
</evidence>